<dbReference type="SMART" id="SM01114">
    <property type="entry name" value="CXC"/>
    <property type="match status" value="2"/>
</dbReference>
<evidence type="ECO:0000256" key="1">
    <source>
        <dbReference type="ARBA" id="ARBA00004123"/>
    </source>
</evidence>
<evidence type="ECO:0000256" key="3">
    <source>
        <dbReference type="ARBA" id="ARBA00023242"/>
    </source>
</evidence>
<comment type="similarity">
    <text evidence="2">Belongs to the lin-54 family.</text>
</comment>
<comment type="caution">
    <text evidence="6">The sequence shown here is derived from an EMBL/GenBank/DDBJ whole genome shotgun (WGS) entry which is preliminary data.</text>
</comment>
<feature type="compositionally biased region" description="Low complexity" evidence="4">
    <location>
        <begin position="10"/>
        <end position="37"/>
    </location>
</feature>
<dbReference type="PROSITE" id="PS51634">
    <property type="entry name" value="CRC"/>
    <property type="match status" value="1"/>
</dbReference>
<evidence type="ECO:0000259" key="5">
    <source>
        <dbReference type="PROSITE" id="PS51634"/>
    </source>
</evidence>
<organism evidence="6 7">
    <name type="scientific">Dillenia turbinata</name>
    <dbReference type="NCBI Taxonomy" id="194707"/>
    <lineage>
        <taxon>Eukaryota</taxon>
        <taxon>Viridiplantae</taxon>
        <taxon>Streptophyta</taxon>
        <taxon>Embryophyta</taxon>
        <taxon>Tracheophyta</taxon>
        <taxon>Spermatophyta</taxon>
        <taxon>Magnoliopsida</taxon>
        <taxon>eudicotyledons</taxon>
        <taxon>Gunneridae</taxon>
        <taxon>Pentapetalae</taxon>
        <taxon>Dilleniales</taxon>
        <taxon>Dilleniaceae</taxon>
        <taxon>Dillenia</taxon>
    </lineage>
</organism>
<gene>
    <name evidence="6" type="ORF">RJ641_022232</name>
</gene>
<comment type="subcellular location">
    <subcellularLocation>
        <location evidence="1">Nucleus</location>
    </subcellularLocation>
</comment>
<dbReference type="Proteomes" id="UP001370490">
    <property type="component" value="Unassembled WGS sequence"/>
</dbReference>
<sequence length="981" mass="107062">MDSSAVLNNKTPSKSTVAPTTTTSTTTAISISDSAKSQESPVYSYISNLSPLKPVKAAEIGSGYLGLNSPPPVFKSPDTNPQLKRPLYTQLSTAEFYHQDNKIKKLVSGSDNSNPLEEGLVCAVGPDSLNDCDSKNERCSPSICTDEYLVEPVATESPSTADLASLQQAKDVPQALQSNMENSAKNLVEHKDMENHLDIKPCAASTLLDQAEESSSYEKLTAQEKPIEEVDKDGVCDWSHHGCTNAISEEHKDSSDLNLPLNPVTKESKFEANQESQHQRVMLRRCLQYEDDGGNPSANNPGILAPIDGIANSNSCCGTLNLESSNSSRLESNATSGNMDVVGLPLPMGSNLSAQRGMLPFPASRPSSIGLHLNSIVSSAPVCCARMRLAGRDYPIVQGRNPGSLLSSHPLEGTKSSFGFADPAEFSNINDMRLNSQFSLRARSDAAETPQSFKASSELLLLTPTSYHAIPSGMGKLQSHVDHTDKFENFNQQSPPRKKKRAVSTSDGDGCKTCNCKKTKCLKLYCDCFASGNYCAESCACQGCFNRPDYEDTVQEARHQIETRNPLAFAPKIIPCANESPVHNVVEEKGLTPSSARHKRGCNCKKSMCLKKYCECFQAGVGCSDGCRCERCKNTYGLKEGQKSFFNYDQKNRRELESKVGKQIPEYGGWLKDYGSSMERVSQSANFKGWETASNEKLEAVTVGKDIQGKKICHPHILMPATPSFQFSDHAKDAFKSRLYSRRYFPSPESDVTILSSHMKSQISADSDGNGTNMLQKTGTEVLHPVCYNEEFDSGSIDSRTQLSLSPIYDKHADAFDHFGPPNVQSMPSGFTASPITGDSKSISQAVISPGTDDFRPRGLLLWRGSPITPLTDVGVTKFHERLDPKNDVYVMPKDDTPKMLKQAGTPLKAVKVSSPKRKRVSPPDNHFREFESSSSSGLKSGRKYILQGIPSLPPLTPCIDPKGDRYKRDSQGGSCSEKPE</sequence>
<name>A0AAN8YTP7_9MAGN</name>
<accession>A0AAN8YTP7</accession>
<dbReference type="GO" id="GO:0003700">
    <property type="term" value="F:DNA-binding transcription factor activity"/>
    <property type="evidence" value="ECO:0007669"/>
    <property type="project" value="InterPro"/>
</dbReference>
<feature type="region of interest" description="Disordered" evidence="4">
    <location>
        <begin position="911"/>
        <end position="981"/>
    </location>
</feature>
<dbReference type="Pfam" id="PF03638">
    <property type="entry name" value="TCR"/>
    <property type="match status" value="2"/>
</dbReference>
<feature type="domain" description="CRC" evidence="5">
    <location>
        <begin position="510"/>
        <end position="637"/>
    </location>
</feature>
<dbReference type="PANTHER" id="PTHR46159:SF6">
    <property type="entry name" value="OS12G0605300 PROTEIN"/>
    <property type="match status" value="1"/>
</dbReference>
<proteinExistence type="inferred from homology"/>
<feature type="region of interest" description="Disordered" evidence="4">
    <location>
        <begin position="1"/>
        <end position="41"/>
    </location>
</feature>
<reference evidence="6 7" key="1">
    <citation type="submission" date="2023-12" db="EMBL/GenBank/DDBJ databases">
        <title>A high-quality genome assembly for Dillenia turbinata (Dilleniales).</title>
        <authorList>
            <person name="Chanderbali A."/>
        </authorList>
    </citation>
    <scope>NUCLEOTIDE SEQUENCE [LARGE SCALE GENOMIC DNA]</scope>
    <source>
        <strain evidence="6">LSX21</strain>
        <tissue evidence="6">Leaf</tissue>
    </source>
</reference>
<protein>
    <submittedName>
        <fullName evidence="6">CRC domain</fullName>
    </submittedName>
</protein>
<evidence type="ECO:0000313" key="6">
    <source>
        <dbReference type="EMBL" id="KAK6912631.1"/>
    </source>
</evidence>
<dbReference type="AlphaFoldDB" id="A0AAN8YTP7"/>
<dbReference type="EMBL" id="JBAMMX010000027">
    <property type="protein sequence ID" value="KAK6912631.1"/>
    <property type="molecule type" value="Genomic_DNA"/>
</dbReference>
<evidence type="ECO:0000256" key="2">
    <source>
        <dbReference type="ARBA" id="ARBA00007267"/>
    </source>
</evidence>
<dbReference type="GO" id="GO:0005634">
    <property type="term" value="C:nucleus"/>
    <property type="evidence" value="ECO:0007669"/>
    <property type="project" value="UniProtKB-SubCell"/>
</dbReference>
<dbReference type="InterPro" id="IPR044522">
    <property type="entry name" value="TSO1-like"/>
</dbReference>
<evidence type="ECO:0000313" key="7">
    <source>
        <dbReference type="Proteomes" id="UP001370490"/>
    </source>
</evidence>
<feature type="compositionally biased region" description="Basic and acidic residues" evidence="4">
    <location>
        <begin position="962"/>
        <end position="971"/>
    </location>
</feature>
<dbReference type="PANTHER" id="PTHR46159">
    <property type="entry name" value="PROTEIN TESMIN/TSO1-LIKE CXC 2"/>
    <property type="match status" value="1"/>
</dbReference>
<dbReference type="InterPro" id="IPR005172">
    <property type="entry name" value="CRC"/>
</dbReference>
<keyword evidence="3" id="KW-0539">Nucleus</keyword>
<keyword evidence="7" id="KW-1185">Reference proteome</keyword>
<dbReference type="InterPro" id="IPR033467">
    <property type="entry name" value="Tesmin/TSO1-like_CXC"/>
</dbReference>
<evidence type="ECO:0000256" key="4">
    <source>
        <dbReference type="SAM" id="MobiDB-lite"/>
    </source>
</evidence>